<dbReference type="Gene3D" id="2.160.10.10">
    <property type="entry name" value="Hexapeptide repeat proteins"/>
    <property type="match status" value="1"/>
</dbReference>
<comment type="caution">
    <text evidence="21">The sequence shown here is derived from an EMBL/GenBank/DDBJ whole genome shotgun (WGS) entry which is preliminary data.</text>
</comment>
<evidence type="ECO:0000256" key="6">
    <source>
        <dbReference type="ARBA" id="ARBA00022695"/>
    </source>
</evidence>
<dbReference type="SUPFAM" id="SSF51161">
    <property type="entry name" value="Trimeric LpxA-like enzymes"/>
    <property type="match status" value="1"/>
</dbReference>
<keyword evidence="6 18" id="KW-0548">Nucleotidyltransferase</keyword>
<dbReference type="EC" id="2.7.7.23" evidence="18"/>
<comment type="catalytic activity">
    <reaction evidence="15 18">
        <text>alpha-D-glucosamine 1-phosphate + acetyl-CoA = N-acetyl-alpha-D-glucosamine 1-phosphate + CoA + H(+)</text>
        <dbReference type="Rhea" id="RHEA:13725"/>
        <dbReference type="ChEBI" id="CHEBI:15378"/>
        <dbReference type="ChEBI" id="CHEBI:57287"/>
        <dbReference type="ChEBI" id="CHEBI:57288"/>
        <dbReference type="ChEBI" id="CHEBI:57776"/>
        <dbReference type="ChEBI" id="CHEBI:58516"/>
        <dbReference type="EC" id="2.3.1.157"/>
    </reaction>
</comment>
<feature type="binding site" evidence="18">
    <location>
        <position position="384"/>
    </location>
    <ligand>
        <name>UDP-N-acetyl-alpha-D-glucosamine</name>
        <dbReference type="ChEBI" id="CHEBI:57705"/>
    </ligand>
</feature>
<keyword evidence="12 18" id="KW-0511">Multifunctional enzyme</keyword>
<feature type="active site" description="Proton acceptor" evidence="18">
    <location>
        <position position="370"/>
    </location>
</feature>
<dbReference type="Gene3D" id="3.90.550.10">
    <property type="entry name" value="Spore Coat Polysaccharide Biosynthesis Protein SpsA, Chain A"/>
    <property type="match status" value="1"/>
</dbReference>
<dbReference type="PANTHER" id="PTHR43584">
    <property type="entry name" value="NUCLEOTIDYL TRANSFERASE"/>
    <property type="match status" value="1"/>
</dbReference>
<comment type="function">
    <text evidence="17 18">Catalyzes the last two sequential reactions in the de novo biosynthetic pathway for UDP-N-acetylglucosamine (UDP-GlcNAc). The C-terminal domain catalyzes the transfer of acetyl group from acetyl coenzyme A to glucosamine-1-phosphate (GlcN-1-P) to produce N-acetylglucosamine-1-phosphate (GlcNAc-1-P), which is converted into UDP-GlcNAc by the transfer of uridine 5-monophosphate (from uridine 5-triphosphate), a reaction catalyzed by the N-terminal domain.</text>
</comment>
<name>A0A542EK61_9MICO</name>
<dbReference type="PANTHER" id="PTHR43584:SF3">
    <property type="entry name" value="BIFUNCTIONAL PROTEIN GLMU"/>
    <property type="match status" value="1"/>
</dbReference>
<dbReference type="OrthoDB" id="9775031at2"/>
<comment type="similarity">
    <text evidence="3 18">In the N-terminal section; belongs to the N-acetylglucosamine-1-phosphate uridyltransferase family.</text>
</comment>
<feature type="binding site" evidence="18">
    <location>
        <position position="447"/>
    </location>
    <ligand>
        <name>acetyl-CoA</name>
        <dbReference type="ChEBI" id="CHEBI:57288"/>
    </ligand>
</feature>
<feature type="binding site" evidence="18">
    <location>
        <position position="412"/>
    </location>
    <ligand>
        <name>acetyl-CoA</name>
        <dbReference type="ChEBI" id="CHEBI:57288"/>
    </ligand>
</feature>
<feature type="binding site" evidence="18">
    <location>
        <position position="161"/>
    </location>
    <ligand>
        <name>UDP-N-acetyl-alpha-D-glucosamine</name>
        <dbReference type="ChEBI" id="CHEBI:57705"/>
    </ligand>
</feature>
<dbReference type="InterPro" id="IPR018357">
    <property type="entry name" value="Hexapep_transf_CS"/>
</dbReference>
<dbReference type="GO" id="GO:0000902">
    <property type="term" value="P:cell morphogenesis"/>
    <property type="evidence" value="ECO:0007669"/>
    <property type="project" value="UniProtKB-UniRule"/>
</dbReference>
<dbReference type="InterPro" id="IPR011004">
    <property type="entry name" value="Trimer_LpxA-like_sf"/>
</dbReference>
<dbReference type="GO" id="GO:0019134">
    <property type="term" value="F:glucosamine-1-phosphate N-acetyltransferase activity"/>
    <property type="evidence" value="ECO:0007669"/>
    <property type="project" value="UniProtKB-UniRule"/>
</dbReference>
<feature type="binding site" evidence="18">
    <location>
        <position position="25"/>
    </location>
    <ligand>
        <name>UDP-N-acetyl-alpha-D-glucosamine</name>
        <dbReference type="ChEBI" id="CHEBI:57705"/>
    </ligand>
</feature>
<accession>A0A542EK61</accession>
<feature type="binding site" evidence="18">
    <location>
        <position position="430"/>
    </location>
    <ligand>
        <name>acetyl-CoA</name>
        <dbReference type="ChEBI" id="CHEBI:57288"/>
    </ligand>
</feature>
<feature type="region of interest" description="N-acetyltransferase" evidence="18">
    <location>
        <begin position="259"/>
        <end position="482"/>
    </location>
</feature>
<feature type="binding site" evidence="18">
    <location>
        <position position="358"/>
    </location>
    <ligand>
        <name>UDP-N-acetyl-alpha-D-glucosamine</name>
        <dbReference type="ChEBI" id="CHEBI:57705"/>
    </ligand>
</feature>
<feature type="region of interest" description="Disordered" evidence="19">
    <location>
        <begin position="459"/>
        <end position="482"/>
    </location>
</feature>
<dbReference type="SUPFAM" id="SSF53448">
    <property type="entry name" value="Nucleotide-diphospho-sugar transferases"/>
    <property type="match status" value="1"/>
</dbReference>
<dbReference type="GO" id="GO:0009252">
    <property type="term" value="P:peptidoglycan biosynthetic process"/>
    <property type="evidence" value="ECO:0007669"/>
    <property type="project" value="UniProtKB-UniRule"/>
</dbReference>
<dbReference type="PROSITE" id="PS00101">
    <property type="entry name" value="HEXAPEP_TRANSFERASES"/>
    <property type="match status" value="1"/>
</dbReference>
<dbReference type="InterPro" id="IPR050065">
    <property type="entry name" value="GlmU-like"/>
</dbReference>
<evidence type="ECO:0000256" key="3">
    <source>
        <dbReference type="ARBA" id="ARBA00007947"/>
    </source>
</evidence>
<dbReference type="EC" id="2.3.1.157" evidence="18"/>
<dbReference type="AlphaFoldDB" id="A0A542EK61"/>
<evidence type="ECO:0000256" key="5">
    <source>
        <dbReference type="ARBA" id="ARBA00022679"/>
    </source>
</evidence>
<dbReference type="InterPro" id="IPR001451">
    <property type="entry name" value="Hexapep"/>
</dbReference>
<evidence type="ECO:0000256" key="16">
    <source>
        <dbReference type="ARBA" id="ARBA00048493"/>
    </source>
</evidence>
<feature type="binding site" evidence="18">
    <location>
        <position position="146"/>
    </location>
    <ligand>
        <name>UDP-N-acetyl-alpha-D-glucosamine</name>
        <dbReference type="ChEBI" id="CHEBI:57705"/>
    </ligand>
</feature>
<dbReference type="Pfam" id="PF00132">
    <property type="entry name" value="Hexapep"/>
    <property type="match status" value="2"/>
</dbReference>
<dbReference type="GO" id="GO:0071555">
    <property type="term" value="P:cell wall organization"/>
    <property type="evidence" value="ECO:0007669"/>
    <property type="project" value="UniProtKB-KW"/>
</dbReference>
<dbReference type="GO" id="GO:0006048">
    <property type="term" value="P:UDP-N-acetylglucosamine biosynthetic process"/>
    <property type="evidence" value="ECO:0007669"/>
    <property type="project" value="UniProtKB-UniPathway"/>
</dbReference>
<comment type="pathway">
    <text evidence="18">Nucleotide-sugar biosynthesis; UDP-N-acetyl-alpha-D-glucosamine biosynthesis; UDP-N-acetyl-alpha-D-glucosamine from N-acetyl-alpha-D-glucosamine 1-phosphate: step 1/1.</text>
</comment>
<evidence type="ECO:0000256" key="17">
    <source>
        <dbReference type="ARBA" id="ARBA00049628"/>
    </source>
</evidence>
<proteinExistence type="inferred from homology"/>
<dbReference type="GO" id="GO:0008360">
    <property type="term" value="P:regulation of cell shape"/>
    <property type="evidence" value="ECO:0007669"/>
    <property type="project" value="UniProtKB-KW"/>
</dbReference>
<evidence type="ECO:0000256" key="15">
    <source>
        <dbReference type="ARBA" id="ARBA00048247"/>
    </source>
</evidence>
<dbReference type="EMBL" id="VFMO01000001">
    <property type="protein sequence ID" value="TQJ15733.1"/>
    <property type="molecule type" value="Genomic_DNA"/>
</dbReference>
<evidence type="ECO:0000256" key="8">
    <source>
        <dbReference type="ARBA" id="ARBA00022737"/>
    </source>
</evidence>
<evidence type="ECO:0000256" key="10">
    <source>
        <dbReference type="ARBA" id="ARBA00022960"/>
    </source>
</evidence>
<evidence type="ECO:0000256" key="2">
    <source>
        <dbReference type="ARBA" id="ARBA00007707"/>
    </source>
</evidence>
<feature type="binding site" evidence="18">
    <location>
        <begin position="83"/>
        <end position="84"/>
    </location>
    <ligand>
        <name>UDP-N-acetyl-alpha-D-glucosamine</name>
        <dbReference type="ChEBI" id="CHEBI:57705"/>
    </ligand>
</feature>
<evidence type="ECO:0000256" key="13">
    <source>
        <dbReference type="ARBA" id="ARBA00023315"/>
    </source>
</evidence>
<evidence type="ECO:0000256" key="19">
    <source>
        <dbReference type="SAM" id="MobiDB-lite"/>
    </source>
</evidence>
<dbReference type="InterPro" id="IPR025877">
    <property type="entry name" value="MobA-like_NTP_Trfase"/>
</dbReference>
<protein>
    <recommendedName>
        <fullName evidence="18">Bifunctional protein GlmU</fullName>
    </recommendedName>
    <domain>
        <recommendedName>
            <fullName evidence="18">UDP-N-acetylglucosamine pyrophosphorylase</fullName>
            <ecNumber evidence="18">2.7.7.23</ecNumber>
        </recommendedName>
        <alternativeName>
            <fullName evidence="18">N-acetylglucosamine-1-phosphate uridyltransferase</fullName>
        </alternativeName>
    </domain>
    <domain>
        <recommendedName>
            <fullName evidence="18">Glucosamine-1-phosphate N-acetyltransferase</fullName>
            <ecNumber evidence="18">2.3.1.157</ecNumber>
        </recommendedName>
    </domain>
</protein>
<feature type="binding site" evidence="18">
    <location>
        <position position="340"/>
    </location>
    <ligand>
        <name>UDP-N-acetyl-alpha-D-glucosamine</name>
        <dbReference type="ChEBI" id="CHEBI:57705"/>
    </ligand>
</feature>
<feature type="binding site" evidence="18">
    <location>
        <position position="78"/>
    </location>
    <ligand>
        <name>UDP-N-acetyl-alpha-D-glucosamine</name>
        <dbReference type="ChEBI" id="CHEBI:57705"/>
    </ligand>
</feature>
<dbReference type="Proteomes" id="UP000320806">
    <property type="component" value="Unassembled WGS sequence"/>
</dbReference>
<comment type="similarity">
    <text evidence="2 18">In the C-terminal section; belongs to the transferase hexapeptide repeat family.</text>
</comment>
<feature type="binding site" evidence="18">
    <location>
        <position position="234"/>
    </location>
    <ligand>
        <name>Mg(2+)</name>
        <dbReference type="ChEBI" id="CHEBI:18420"/>
    </ligand>
</feature>
<sequence length="482" mass="50050">MRAPLAAVIVMSAGDGTRMKSNINKALHRIGGRTLVGHAVSAASGAGAEHVAVVVRAQGEKVAAAAREALPEIVVAFQDDIYGTGRAAECGLLALPEHLHGTVIVTTGDTPLLEAGTLRRLADTHADNDAAVTVISGILSDATGYGRIVRDESGDVVAIVEHKQCTPEQLEIREFNSGIFAFDADLLREALASLGINEAAGEKYLTDVVEFAVSRGRRVIADVLTDLVQAEGVNDKAQLAKLGRELNRRLLDKLMRESGAIVVDPESTWIDADVTVGRDTVIHPGCQLQGATTVGENCEIGPDTTLKDAEVGDGASVVRAHVDLAVIGADATVGPYSYLRPGTELGTGGKIGGFVETKNAKIGDGAKVPHLTYCGDATIGKGANIGAGTIFANYDGVAKHHTNVGAHSFVGSDSVLIAPVTIGDGAYVGAGSAVEKDVEPGQIAVARGRQRNIDGWVERRRAGTKTDKAARAARARSTSEGN</sequence>
<feature type="binding site" evidence="18">
    <location>
        <position position="176"/>
    </location>
    <ligand>
        <name>UDP-N-acetyl-alpha-D-glucosamine</name>
        <dbReference type="ChEBI" id="CHEBI:57705"/>
    </ligand>
</feature>
<feature type="binding site" evidence="18">
    <location>
        <position position="387"/>
    </location>
    <ligand>
        <name>acetyl-CoA</name>
        <dbReference type="ChEBI" id="CHEBI:57288"/>
    </ligand>
</feature>
<feature type="compositionally biased region" description="Basic and acidic residues" evidence="19">
    <location>
        <begin position="459"/>
        <end position="470"/>
    </location>
</feature>
<keyword evidence="9 18" id="KW-0460">Magnesium</keyword>
<comment type="subunit">
    <text evidence="18">Homotrimer.</text>
</comment>
<keyword evidence="8 18" id="KW-0677">Repeat</keyword>
<keyword evidence="22" id="KW-1185">Reference proteome</keyword>
<comment type="pathway">
    <text evidence="18">Nucleotide-sugar biosynthesis; UDP-N-acetyl-alpha-D-glucosamine biosynthesis; N-acetyl-alpha-D-glucosamine 1-phosphate from alpha-D-glucosamine 6-phosphate (route II): step 2/2.</text>
</comment>
<feature type="binding site" evidence="18">
    <location>
        <position position="109"/>
    </location>
    <ligand>
        <name>Mg(2+)</name>
        <dbReference type="ChEBI" id="CHEBI:18420"/>
    </ligand>
</feature>
<dbReference type="GO" id="GO:0009245">
    <property type="term" value="P:lipid A biosynthetic process"/>
    <property type="evidence" value="ECO:0007669"/>
    <property type="project" value="UniProtKB-UniRule"/>
</dbReference>
<comment type="pathway">
    <text evidence="18">Bacterial outer membrane biogenesis; LPS lipid A biosynthesis.</text>
</comment>
<keyword evidence="10 18" id="KW-0133">Cell shape</keyword>
<evidence type="ECO:0000256" key="1">
    <source>
        <dbReference type="ARBA" id="ARBA00004496"/>
    </source>
</evidence>
<keyword evidence="5 18" id="KW-0808">Transferase</keyword>
<keyword evidence="13 18" id="KW-0012">Acyltransferase</keyword>
<keyword evidence="11 18" id="KW-0573">Peptidoglycan synthesis</keyword>
<feature type="region of interest" description="Pyrophosphorylase" evidence="18">
    <location>
        <begin position="1"/>
        <end position="236"/>
    </location>
</feature>
<dbReference type="UniPathway" id="UPA00973"/>
<dbReference type="InterPro" id="IPR005882">
    <property type="entry name" value="Bifunctional_GlmU"/>
</dbReference>
<evidence type="ECO:0000256" key="14">
    <source>
        <dbReference type="ARBA" id="ARBA00023316"/>
    </source>
</evidence>
<dbReference type="GO" id="GO:0016020">
    <property type="term" value="C:membrane"/>
    <property type="evidence" value="ECO:0007669"/>
    <property type="project" value="GOC"/>
</dbReference>
<comment type="cofactor">
    <cofactor evidence="18">
        <name>Mg(2+)</name>
        <dbReference type="ChEBI" id="CHEBI:18420"/>
    </cofactor>
    <text evidence="18">Binds 1 Mg(2+) ion per subunit.</text>
</comment>
<dbReference type="InterPro" id="IPR029044">
    <property type="entry name" value="Nucleotide-diphossugar_trans"/>
</dbReference>
<dbReference type="CDD" id="cd02540">
    <property type="entry name" value="GT2_GlmU_N_bac"/>
    <property type="match status" value="1"/>
</dbReference>
<feature type="domain" description="MobA-like NTP transferase" evidence="20">
    <location>
        <begin position="8"/>
        <end position="136"/>
    </location>
</feature>
<reference evidence="21 22" key="1">
    <citation type="submission" date="2019-06" db="EMBL/GenBank/DDBJ databases">
        <title>Sequencing the genomes of 1000 actinobacteria strains.</title>
        <authorList>
            <person name="Klenk H.-P."/>
        </authorList>
    </citation>
    <scope>NUCLEOTIDE SEQUENCE [LARGE SCALE GENOMIC DNA]</scope>
    <source>
        <strain evidence="21 22">DSM 19828</strain>
    </source>
</reference>
<dbReference type="NCBIfam" id="TIGR01173">
    <property type="entry name" value="glmU"/>
    <property type="match status" value="1"/>
</dbReference>
<feature type="binding site" evidence="18">
    <location>
        <position position="234"/>
    </location>
    <ligand>
        <name>UDP-N-acetyl-alpha-D-glucosamine</name>
        <dbReference type="ChEBI" id="CHEBI:57705"/>
    </ligand>
</feature>
<dbReference type="UniPathway" id="UPA00113">
    <property type="reaction ID" value="UER00532"/>
</dbReference>
<evidence type="ECO:0000256" key="4">
    <source>
        <dbReference type="ARBA" id="ARBA00022490"/>
    </source>
</evidence>
<feature type="binding site" evidence="18">
    <location>
        <position position="373"/>
    </location>
    <ligand>
        <name>UDP-N-acetyl-alpha-D-glucosamine</name>
        <dbReference type="ChEBI" id="CHEBI:57705"/>
    </ligand>
</feature>
<comment type="caution">
    <text evidence="18">Lacks conserved residue(s) required for the propagation of feature annotation.</text>
</comment>
<evidence type="ECO:0000313" key="22">
    <source>
        <dbReference type="Proteomes" id="UP000320806"/>
    </source>
</evidence>
<dbReference type="Pfam" id="PF12804">
    <property type="entry name" value="NTP_transf_3"/>
    <property type="match status" value="1"/>
</dbReference>
<comment type="subcellular location">
    <subcellularLocation>
        <location evidence="1 18">Cytoplasm</location>
    </subcellularLocation>
</comment>
<evidence type="ECO:0000256" key="11">
    <source>
        <dbReference type="ARBA" id="ARBA00022984"/>
    </source>
</evidence>
<feature type="binding site" evidence="18">
    <location>
        <begin position="393"/>
        <end position="394"/>
    </location>
    <ligand>
        <name>acetyl-CoA</name>
        <dbReference type="ChEBI" id="CHEBI:57288"/>
    </ligand>
</feature>
<keyword evidence="4 18" id="KW-0963">Cytoplasm</keyword>
<dbReference type="InterPro" id="IPR038009">
    <property type="entry name" value="GlmU_C_LbH"/>
</dbReference>
<keyword evidence="7 18" id="KW-0479">Metal-binding</keyword>
<evidence type="ECO:0000256" key="12">
    <source>
        <dbReference type="ARBA" id="ARBA00023268"/>
    </source>
</evidence>
<evidence type="ECO:0000256" key="18">
    <source>
        <dbReference type="HAMAP-Rule" id="MF_01631"/>
    </source>
</evidence>
<evidence type="ECO:0000259" key="20">
    <source>
        <dbReference type="Pfam" id="PF12804"/>
    </source>
</evidence>
<dbReference type="CDD" id="cd03353">
    <property type="entry name" value="LbH_GlmU_C"/>
    <property type="match status" value="1"/>
</dbReference>
<dbReference type="HAMAP" id="MF_01631">
    <property type="entry name" value="GlmU"/>
    <property type="match status" value="1"/>
</dbReference>
<keyword evidence="14 18" id="KW-0961">Cell wall biogenesis/degradation</keyword>
<dbReference type="NCBIfam" id="NF010932">
    <property type="entry name" value="PRK14352.1"/>
    <property type="match status" value="1"/>
</dbReference>
<evidence type="ECO:0000313" key="21">
    <source>
        <dbReference type="EMBL" id="TQJ15733.1"/>
    </source>
</evidence>
<evidence type="ECO:0000256" key="9">
    <source>
        <dbReference type="ARBA" id="ARBA00022842"/>
    </source>
</evidence>
<comment type="catalytic activity">
    <reaction evidence="16 18">
        <text>N-acetyl-alpha-D-glucosamine 1-phosphate + UTP + H(+) = UDP-N-acetyl-alpha-D-glucosamine + diphosphate</text>
        <dbReference type="Rhea" id="RHEA:13509"/>
        <dbReference type="ChEBI" id="CHEBI:15378"/>
        <dbReference type="ChEBI" id="CHEBI:33019"/>
        <dbReference type="ChEBI" id="CHEBI:46398"/>
        <dbReference type="ChEBI" id="CHEBI:57705"/>
        <dbReference type="ChEBI" id="CHEBI:57776"/>
        <dbReference type="EC" id="2.7.7.23"/>
    </reaction>
</comment>
<dbReference type="GO" id="GO:0003977">
    <property type="term" value="F:UDP-N-acetylglucosamine diphosphorylase activity"/>
    <property type="evidence" value="ECO:0007669"/>
    <property type="project" value="UniProtKB-UniRule"/>
</dbReference>
<evidence type="ECO:0000256" key="7">
    <source>
        <dbReference type="ARBA" id="ARBA00022723"/>
    </source>
</evidence>
<dbReference type="GO" id="GO:0000287">
    <property type="term" value="F:magnesium ion binding"/>
    <property type="evidence" value="ECO:0007669"/>
    <property type="project" value="UniProtKB-UniRule"/>
</dbReference>
<dbReference type="RefSeq" id="WP_141929204.1">
    <property type="nucleotide sequence ID" value="NZ_BAABCI010000023.1"/>
</dbReference>
<gene>
    <name evidence="18" type="primary">glmU</name>
    <name evidence="21" type="ORF">FB459_3296</name>
</gene>
<dbReference type="GO" id="GO:0005737">
    <property type="term" value="C:cytoplasm"/>
    <property type="evidence" value="ECO:0007669"/>
    <property type="project" value="UniProtKB-SubCell"/>
</dbReference>
<organism evidence="21 22">
    <name type="scientific">Yimella lutea</name>
    <dbReference type="NCBI Taxonomy" id="587872"/>
    <lineage>
        <taxon>Bacteria</taxon>
        <taxon>Bacillati</taxon>
        <taxon>Actinomycetota</taxon>
        <taxon>Actinomycetes</taxon>
        <taxon>Micrococcales</taxon>
        <taxon>Dermacoccaceae</taxon>
        <taxon>Yimella</taxon>
    </lineage>
</organism>